<gene>
    <name evidence="1" type="ORF">NBH00_24830</name>
</gene>
<protein>
    <submittedName>
        <fullName evidence="1">Flagellar biosynthesis anti-sigma factor FlgM</fullName>
    </submittedName>
</protein>
<keyword evidence="1" id="KW-0282">Flagellum</keyword>
<proteinExistence type="predicted"/>
<dbReference type="EMBL" id="CP098502">
    <property type="protein sequence ID" value="UTI64549.1"/>
    <property type="molecule type" value="Genomic_DNA"/>
</dbReference>
<keyword evidence="1" id="KW-0966">Cell projection</keyword>
<dbReference type="RefSeq" id="WP_254571250.1">
    <property type="nucleotide sequence ID" value="NZ_CP098502.1"/>
</dbReference>
<keyword evidence="2" id="KW-1185">Reference proteome</keyword>
<evidence type="ECO:0000313" key="2">
    <source>
        <dbReference type="Proteomes" id="UP001056035"/>
    </source>
</evidence>
<dbReference type="Proteomes" id="UP001056035">
    <property type="component" value="Chromosome"/>
</dbReference>
<organism evidence="1 2">
    <name type="scientific">Paraconexibacter antarcticus</name>
    <dbReference type="NCBI Taxonomy" id="2949664"/>
    <lineage>
        <taxon>Bacteria</taxon>
        <taxon>Bacillati</taxon>
        <taxon>Actinomycetota</taxon>
        <taxon>Thermoleophilia</taxon>
        <taxon>Solirubrobacterales</taxon>
        <taxon>Paraconexibacteraceae</taxon>
        <taxon>Paraconexibacter</taxon>
    </lineage>
</organism>
<reference evidence="1 2" key="1">
    <citation type="submission" date="2022-06" db="EMBL/GenBank/DDBJ databases">
        <title>Paraconexibacter antarcticus.</title>
        <authorList>
            <person name="Kim C.S."/>
        </authorList>
    </citation>
    <scope>NUCLEOTIDE SEQUENCE [LARGE SCALE GENOMIC DNA]</scope>
    <source>
        <strain evidence="1 2">02-257</strain>
    </source>
</reference>
<evidence type="ECO:0000313" key="1">
    <source>
        <dbReference type="EMBL" id="UTI64549.1"/>
    </source>
</evidence>
<sequence length="66" mass="7434">MTPITSTTVRGRNDRLRELRALVTADEYRVDPHRVAEAVLRRLPTVAVSERGARTPTTAVRLRGDH</sequence>
<accession>A0ABY5DSH6</accession>
<keyword evidence="1" id="KW-0969">Cilium</keyword>
<name>A0ABY5DSH6_9ACTN</name>